<dbReference type="Proteomes" id="UP001280121">
    <property type="component" value="Unassembled WGS sequence"/>
</dbReference>
<keyword evidence="2" id="KW-1185">Reference proteome</keyword>
<name>A0AAD9X583_9ROSI</name>
<evidence type="ECO:0000313" key="2">
    <source>
        <dbReference type="Proteomes" id="UP001280121"/>
    </source>
</evidence>
<dbReference type="PANTHER" id="PTHR48449">
    <property type="entry name" value="DUF1985 DOMAIN-CONTAINING PROTEIN"/>
    <property type="match status" value="1"/>
</dbReference>
<reference evidence="1" key="1">
    <citation type="journal article" date="2023" name="Plant J.">
        <title>Genome sequences and population genomics provide insights into the demographic history, inbreeding, and mutation load of two 'living fossil' tree species of Dipteronia.</title>
        <authorList>
            <person name="Feng Y."/>
            <person name="Comes H.P."/>
            <person name="Chen J."/>
            <person name="Zhu S."/>
            <person name="Lu R."/>
            <person name="Zhang X."/>
            <person name="Li P."/>
            <person name="Qiu J."/>
            <person name="Olsen K.M."/>
            <person name="Qiu Y."/>
        </authorList>
    </citation>
    <scope>NUCLEOTIDE SEQUENCE</scope>
    <source>
        <strain evidence="1">KIB01</strain>
    </source>
</reference>
<dbReference type="AlphaFoldDB" id="A0AAD9X583"/>
<protein>
    <recommendedName>
        <fullName evidence="3">DUF1985 domain-containing protein</fullName>
    </recommendedName>
</protein>
<evidence type="ECO:0000313" key="1">
    <source>
        <dbReference type="EMBL" id="KAK2653070.1"/>
    </source>
</evidence>
<comment type="caution">
    <text evidence="1">The sequence shown here is derived from an EMBL/GenBank/DDBJ whole genome shotgun (WGS) entry which is preliminary data.</text>
</comment>
<accession>A0AAD9X583</accession>
<evidence type="ECO:0008006" key="3">
    <source>
        <dbReference type="Google" id="ProtNLM"/>
    </source>
</evidence>
<proteinExistence type="predicted"/>
<dbReference type="PANTHER" id="PTHR48449:SF1">
    <property type="entry name" value="DUF1985 DOMAIN-CONTAINING PROTEIN"/>
    <property type="match status" value="1"/>
</dbReference>
<gene>
    <name evidence="1" type="ORF">Ddye_012926</name>
</gene>
<organism evidence="1 2">
    <name type="scientific">Dipteronia dyeriana</name>
    <dbReference type="NCBI Taxonomy" id="168575"/>
    <lineage>
        <taxon>Eukaryota</taxon>
        <taxon>Viridiplantae</taxon>
        <taxon>Streptophyta</taxon>
        <taxon>Embryophyta</taxon>
        <taxon>Tracheophyta</taxon>
        <taxon>Spermatophyta</taxon>
        <taxon>Magnoliopsida</taxon>
        <taxon>eudicotyledons</taxon>
        <taxon>Gunneridae</taxon>
        <taxon>Pentapetalae</taxon>
        <taxon>rosids</taxon>
        <taxon>malvids</taxon>
        <taxon>Sapindales</taxon>
        <taxon>Sapindaceae</taxon>
        <taxon>Hippocastanoideae</taxon>
        <taxon>Acereae</taxon>
        <taxon>Dipteronia</taxon>
    </lineage>
</organism>
<dbReference type="EMBL" id="JANJYI010000004">
    <property type="protein sequence ID" value="KAK2653070.1"/>
    <property type="molecule type" value="Genomic_DNA"/>
</dbReference>
<sequence length="163" mass="19190">MKFSSGVIHQLLFRQLDHDRQTYEMRFLLGNQMVRISKVEFCLITRLRFGLVPNIGLYEAYDGVKLCLIYMLNWILIGVDERLNIPVWQFRLVEDLTAFDVFPWGAHVYRHSILSFKHALPRRHEERGQQLQGDVVHTVEGYNIYGLPQVLLIFAFKVIPSWA</sequence>